<evidence type="ECO:0000313" key="4">
    <source>
        <dbReference type="Proteomes" id="UP000618733"/>
    </source>
</evidence>
<dbReference type="EMBL" id="JAEHOI010000002">
    <property type="protein sequence ID" value="MBK0420979.1"/>
    <property type="molecule type" value="Genomic_DNA"/>
</dbReference>
<evidence type="ECO:0000256" key="1">
    <source>
        <dbReference type="SAM" id="MobiDB-lite"/>
    </source>
</evidence>
<evidence type="ECO:0000256" key="2">
    <source>
        <dbReference type="SAM" id="SignalP"/>
    </source>
</evidence>
<feature type="chain" id="PRO_5039369384" evidence="2">
    <location>
        <begin position="24"/>
        <end position="202"/>
    </location>
</feature>
<protein>
    <submittedName>
        <fullName evidence="3">Uncharacterized protein</fullName>
    </submittedName>
</protein>
<dbReference type="AlphaFoldDB" id="A0A934UVV5"/>
<accession>A0A934UVV5</accession>
<proteinExistence type="predicted"/>
<name>A0A934UVV5_9MICO</name>
<sequence length="202" mass="20865">MTFGTRSRPRAALPLLAAGAALALPLAGCSAGPAAPPEPRKLSASQAGGAYLDAVCPVNAAWDEADVQIDRLRLALERGDGSPEAAQRALVSAGTASATAAKRLDPAVSEWPEAAAPAVENVRQTLIEDERQAARVAKLSAEELANYTWKGAEESGKAAAAARKALALPDDPAFACSEWEAQGQKQGSKPGQKDEREQPSDG</sequence>
<feature type="compositionally biased region" description="Basic and acidic residues" evidence="1">
    <location>
        <begin position="191"/>
        <end position="202"/>
    </location>
</feature>
<organism evidence="3 4">
    <name type="scientific">Leucobacter edaphi</name>
    <dbReference type="NCBI Taxonomy" id="2796472"/>
    <lineage>
        <taxon>Bacteria</taxon>
        <taxon>Bacillati</taxon>
        <taxon>Actinomycetota</taxon>
        <taxon>Actinomycetes</taxon>
        <taxon>Micrococcales</taxon>
        <taxon>Microbacteriaceae</taxon>
        <taxon>Leucobacter</taxon>
    </lineage>
</organism>
<reference evidence="3" key="1">
    <citation type="submission" date="2020-12" db="EMBL/GenBank/DDBJ databases">
        <title>Leucobacter sp. CAS2, isolated from Chromium sludge.</title>
        <authorList>
            <person name="Xu Z."/>
        </authorList>
    </citation>
    <scope>NUCLEOTIDE SEQUENCE</scope>
    <source>
        <strain evidence="3">CSA2</strain>
    </source>
</reference>
<comment type="caution">
    <text evidence="3">The sequence shown here is derived from an EMBL/GenBank/DDBJ whole genome shotgun (WGS) entry which is preliminary data.</text>
</comment>
<keyword evidence="2" id="KW-0732">Signal</keyword>
<dbReference type="RefSeq" id="WP_200131178.1">
    <property type="nucleotide sequence ID" value="NZ_JAEHOI010000002.1"/>
</dbReference>
<feature type="signal peptide" evidence="2">
    <location>
        <begin position="1"/>
        <end position="23"/>
    </location>
</feature>
<gene>
    <name evidence="3" type="ORF">JD292_02635</name>
</gene>
<evidence type="ECO:0000313" key="3">
    <source>
        <dbReference type="EMBL" id="MBK0420979.1"/>
    </source>
</evidence>
<dbReference type="Proteomes" id="UP000618733">
    <property type="component" value="Unassembled WGS sequence"/>
</dbReference>
<feature type="region of interest" description="Disordered" evidence="1">
    <location>
        <begin position="175"/>
        <end position="202"/>
    </location>
</feature>
<keyword evidence="4" id="KW-1185">Reference proteome</keyword>